<sequence>MKVYIPENNFVLAYLSNVAQPLEPMVGSPTYLGPEQELETESEHSGAPLDEIRGKPQGASEERRKEGAFDAEEDISSLRVEEGVRPLVPEVFRISRRDCLAEGKWNDFVAQGLICLDNKVSKHIRFSSSGYDLEDDQLIRTIIEKSSNKDSQGLMGSPSRANIKQALNEGPSGLEGKLDPCVGSKVSELRVALNSNNNHIDSLEKLIHNNSTAISKDISEAKAEIIRAIPAPSAPAPSVTTEDFFTFKDELLKVLTETIAKLPVPVAAPSSLPQPSENTHLVTKLDLQDFSKSMTHKMLTISRQFVAKAGQQTQTVQSLLKQALSSDAEAKLKRKAPETSYSDEAKKKSKFDYYDDHQDDDQPMGSEPERNSTSDEGNESTLLKSPVPVIFLAPSTTSEEASLLLVINVTTETIGALDEDDEMVDYSSSPSSDDAFSSPERPRIIMRDGFGTESEEENIAEKEEYTYQNAQPHQIETSEKEPETAQQLSADKSTVVVDEQVPPEEPVRAEICWIQDHED</sequence>
<accession>A0ACB9DIZ0</accession>
<evidence type="ECO:0000313" key="1">
    <source>
        <dbReference type="EMBL" id="KAI3746633.1"/>
    </source>
</evidence>
<dbReference type="EMBL" id="CM042049">
    <property type="protein sequence ID" value="KAI3746633.1"/>
    <property type="molecule type" value="Genomic_DNA"/>
</dbReference>
<protein>
    <submittedName>
        <fullName evidence="1">Uncharacterized protein</fullName>
    </submittedName>
</protein>
<reference evidence="2" key="1">
    <citation type="journal article" date="2022" name="Mol. Ecol. Resour.">
        <title>The genomes of chicory, endive, great burdock and yacon provide insights into Asteraceae palaeo-polyploidization history and plant inulin production.</title>
        <authorList>
            <person name="Fan W."/>
            <person name="Wang S."/>
            <person name="Wang H."/>
            <person name="Wang A."/>
            <person name="Jiang F."/>
            <person name="Liu H."/>
            <person name="Zhao H."/>
            <person name="Xu D."/>
            <person name="Zhang Y."/>
        </authorList>
    </citation>
    <scope>NUCLEOTIDE SEQUENCE [LARGE SCALE GENOMIC DNA]</scope>
    <source>
        <strain evidence="2">cv. Niubang</strain>
    </source>
</reference>
<proteinExistence type="predicted"/>
<comment type="caution">
    <text evidence="1">The sequence shown here is derived from an EMBL/GenBank/DDBJ whole genome shotgun (WGS) entry which is preliminary data.</text>
</comment>
<organism evidence="1 2">
    <name type="scientific">Arctium lappa</name>
    <name type="common">Greater burdock</name>
    <name type="synonym">Lappa major</name>
    <dbReference type="NCBI Taxonomy" id="4217"/>
    <lineage>
        <taxon>Eukaryota</taxon>
        <taxon>Viridiplantae</taxon>
        <taxon>Streptophyta</taxon>
        <taxon>Embryophyta</taxon>
        <taxon>Tracheophyta</taxon>
        <taxon>Spermatophyta</taxon>
        <taxon>Magnoliopsida</taxon>
        <taxon>eudicotyledons</taxon>
        <taxon>Gunneridae</taxon>
        <taxon>Pentapetalae</taxon>
        <taxon>asterids</taxon>
        <taxon>campanulids</taxon>
        <taxon>Asterales</taxon>
        <taxon>Asteraceae</taxon>
        <taxon>Carduoideae</taxon>
        <taxon>Cardueae</taxon>
        <taxon>Arctiinae</taxon>
        <taxon>Arctium</taxon>
    </lineage>
</organism>
<keyword evidence="2" id="KW-1185">Reference proteome</keyword>
<gene>
    <name evidence="1" type="ORF">L6452_09071</name>
</gene>
<reference evidence="1 2" key="2">
    <citation type="journal article" date="2022" name="Mol. Ecol. Resour.">
        <title>The genomes of chicory, endive, great burdock and yacon provide insights into Asteraceae paleo-polyploidization history and plant inulin production.</title>
        <authorList>
            <person name="Fan W."/>
            <person name="Wang S."/>
            <person name="Wang H."/>
            <person name="Wang A."/>
            <person name="Jiang F."/>
            <person name="Liu H."/>
            <person name="Zhao H."/>
            <person name="Xu D."/>
            <person name="Zhang Y."/>
        </authorList>
    </citation>
    <scope>NUCLEOTIDE SEQUENCE [LARGE SCALE GENOMIC DNA]</scope>
    <source>
        <strain evidence="2">cv. Niubang</strain>
    </source>
</reference>
<evidence type="ECO:0000313" key="2">
    <source>
        <dbReference type="Proteomes" id="UP001055879"/>
    </source>
</evidence>
<name>A0ACB9DIZ0_ARCLA</name>
<dbReference type="Proteomes" id="UP001055879">
    <property type="component" value="Linkage Group LG03"/>
</dbReference>